<sequence>MAAKKPQAVSLDTMLKEDRQKRGKKRELEELAEQIFKRSRTPAGRAAPTPGASLASRVGISKTLTDSKRPASLPRTSSAPARAPRPAAHLSRPLAREAPRPSTLYTSDVVGESVDDIQLDYGDVAPHGAAGSINIRGAASTGPHVVIAQNFAPGTTAADIESVMQDVGGDMTECRLIASNPTVIAEMHFVDKSAADNVVRTFNNKKVRLGAQNYIAVRLIPSQADGRVLHVYWKSQTAGPARANQRSRRSMPHAPEPERAFAAEEMELDDNVAAREENNRVREERRPAPARGPAELYQTAPRRDREFEENYPRGPARVNEKGHQANFRGNGYNREDGYSRGGGAGGRGQNRQEGRLYSEDQRRQQQGWR</sequence>
<dbReference type="GeneID" id="54364864"/>
<feature type="region of interest" description="Disordered" evidence="1">
    <location>
        <begin position="263"/>
        <end position="369"/>
    </location>
</feature>
<feature type="compositionally biased region" description="Basic and acidic residues" evidence="1">
    <location>
        <begin position="301"/>
        <end position="311"/>
    </location>
</feature>
<feature type="compositionally biased region" description="Low complexity" evidence="1">
    <location>
        <begin position="70"/>
        <end position="93"/>
    </location>
</feature>
<reference evidence="3" key="3">
    <citation type="submission" date="2025-08" db="UniProtKB">
        <authorList>
            <consortium name="RefSeq"/>
        </authorList>
    </citation>
    <scope>IDENTIFICATION</scope>
    <source>
        <strain evidence="3">CBS 342.82</strain>
    </source>
</reference>
<feature type="compositionally biased region" description="Basic and acidic residues" evidence="1">
    <location>
        <begin position="272"/>
        <end position="287"/>
    </location>
</feature>
<keyword evidence="2" id="KW-1185">Reference proteome</keyword>
<dbReference type="SUPFAM" id="SSF54928">
    <property type="entry name" value="RNA-binding domain, RBD"/>
    <property type="match status" value="1"/>
</dbReference>
<accession>A0A6J3LZ02</accession>
<name>A0A6J3LZ02_9PEZI</name>
<dbReference type="InterPro" id="IPR035979">
    <property type="entry name" value="RBD_domain_sf"/>
</dbReference>
<reference evidence="3" key="2">
    <citation type="submission" date="2020-04" db="EMBL/GenBank/DDBJ databases">
        <authorList>
            <consortium name="NCBI Genome Project"/>
        </authorList>
    </citation>
    <scope>NUCLEOTIDE SEQUENCE</scope>
    <source>
        <strain evidence="3">CBS 342.82</strain>
    </source>
</reference>
<dbReference type="GO" id="GO:0003676">
    <property type="term" value="F:nucleic acid binding"/>
    <property type="evidence" value="ECO:0007669"/>
    <property type="project" value="InterPro"/>
</dbReference>
<feature type="compositionally biased region" description="Gly residues" evidence="1">
    <location>
        <begin position="339"/>
        <end position="348"/>
    </location>
</feature>
<dbReference type="RefSeq" id="XP_033458041.1">
    <property type="nucleotide sequence ID" value="XM_033607064.1"/>
</dbReference>
<evidence type="ECO:0000256" key="1">
    <source>
        <dbReference type="SAM" id="MobiDB-lite"/>
    </source>
</evidence>
<dbReference type="Proteomes" id="UP000504637">
    <property type="component" value="Unplaced"/>
</dbReference>
<gene>
    <name evidence="3" type="ORF">K489DRAFT_402820</name>
</gene>
<feature type="compositionally biased region" description="Basic and acidic residues" evidence="1">
    <location>
        <begin position="350"/>
        <end position="363"/>
    </location>
</feature>
<protein>
    <recommendedName>
        <fullName evidence="4">RRM domain-containing protein</fullName>
    </recommendedName>
</protein>
<proteinExistence type="predicted"/>
<feature type="region of interest" description="Disordered" evidence="1">
    <location>
        <begin position="1"/>
        <end position="107"/>
    </location>
</feature>
<reference evidence="3" key="1">
    <citation type="submission" date="2020-01" db="EMBL/GenBank/DDBJ databases">
        <authorList>
            <consortium name="DOE Joint Genome Institute"/>
            <person name="Haridas S."/>
            <person name="Albert R."/>
            <person name="Binder M."/>
            <person name="Bloem J."/>
            <person name="Labutti K."/>
            <person name="Salamov A."/>
            <person name="Andreopoulos B."/>
            <person name="Baker S.E."/>
            <person name="Barry K."/>
            <person name="Bills G."/>
            <person name="Bluhm B.H."/>
            <person name="Cannon C."/>
            <person name="Castanera R."/>
            <person name="Culley D.E."/>
            <person name="Daum C."/>
            <person name="Ezra D."/>
            <person name="Gonzalez J.B."/>
            <person name="Henrissat B."/>
            <person name="Kuo A."/>
            <person name="Liang C."/>
            <person name="Lipzen A."/>
            <person name="Lutzoni F."/>
            <person name="Magnuson J."/>
            <person name="Mondo S."/>
            <person name="Nolan M."/>
            <person name="Ohm R."/>
            <person name="Pangilinan J."/>
            <person name="Park H.-J."/>
            <person name="Ramirez L."/>
            <person name="Alfaro M."/>
            <person name="Sun H."/>
            <person name="Tritt A."/>
            <person name="Yoshinaga Y."/>
            <person name="Zwiers L.-H."/>
            <person name="Turgeon B.G."/>
            <person name="Goodwin S.B."/>
            <person name="Spatafora J.W."/>
            <person name="Crous P.W."/>
            <person name="Grigoriev I.V."/>
        </authorList>
    </citation>
    <scope>NUCLEOTIDE SEQUENCE</scope>
    <source>
        <strain evidence="3">CBS 342.82</strain>
    </source>
</reference>
<evidence type="ECO:0000313" key="3">
    <source>
        <dbReference type="RefSeq" id="XP_033458041.1"/>
    </source>
</evidence>
<evidence type="ECO:0008006" key="4">
    <source>
        <dbReference type="Google" id="ProtNLM"/>
    </source>
</evidence>
<dbReference type="OrthoDB" id="5374349at2759"/>
<organism evidence="3">
    <name type="scientific">Dissoconium aciculare CBS 342.82</name>
    <dbReference type="NCBI Taxonomy" id="1314786"/>
    <lineage>
        <taxon>Eukaryota</taxon>
        <taxon>Fungi</taxon>
        <taxon>Dikarya</taxon>
        <taxon>Ascomycota</taxon>
        <taxon>Pezizomycotina</taxon>
        <taxon>Dothideomycetes</taxon>
        <taxon>Dothideomycetidae</taxon>
        <taxon>Mycosphaerellales</taxon>
        <taxon>Dissoconiaceae</taxon>
        <taxon>Dissoconium</taxon>
    </lineage>
</organism>
<dbReference type="AlphaFoldDB" id="A0A6J3LZ02"/>
<feature type="compositionally biased region" description="Low complexity" evidence="1">
    <location>
        <begin position="41"/>
        <end position="53"/>
    </location>
</feature>
<evidence type="ECO:0000313" key="2">
    <source>
        <dbReference type="Proteomes" id="UP000504637"/>
    </source>
</evidence>